<keyword evidence="4" id="KW-1185">Reference proteome</keyword>
<feature type="compositionally biased region" description="Basic residues" evidence="1">
    <location>
        <begin position="54"/>
        <end position="64"/>
    </location>
</feature>
<proteinExistence type="predicted"/>
<dbReference type="RefSeq" id="WP_061122579.1">
    <property type="nucleotide sequence ID" value="NZ_FCOF02000002.1"/>
</dbReference>
<dbReference type="Proteomes" id="UP000054870">
    <property type="component" value="Unassembled WGS sequence"/>
</dbReference>
<feature type="region of interest" description="Disordered" evidence="1">
    <location>
        <begin position="27"/>
        <end position="89"/>
    </location>
</feature>
<evidence type="ECO:0000313" key="3">
    <source>
        <dbReference type="EMBL" id="SAK43562.1"/>
    </source>
</evidence>
<feature type="compositionally biased region" description="Polar residues" evidence="1">
    <location>
        <begin position="28"/>
        <end position="53"/>
    </location>
</feature>
<dbReference type="EMBL" id="FCOF02000002">
    <property type="protein sequence ID" value="SAK43562.1"/>
    <property type="molecule type" value="Genomic_DNA"/>
</dbReference>
<name>A0A157ZDB5_9BURK</name>
<evidence type="ECO:0000256" key="2">
    <source>
        <dbReference type="SAM" id="SignalP"/>
    </source>
</evidence>
<protein>
    <recommendedName>
        <fullName evidence="5">Pentapeptide MXKDX repeat protein</fullName>
    </recommendedName>
</protein>
<gene>
    <name evidence="3" type="ORF">AWB75_00580</name>
</gene>
<dbReference type="AlphaFoldDB" id="A0A157ZDB5"/>
<feature type="signal peptide" evidence="2">
    <location>
        <begin position="1"/>
        <end position="25"/>
    </location>
</feature>
<keyword evidence="2" id="KW-0732">Signal</keyword>
<comment type="caution">
    <text evidence="3">The sequence shown here is derived from an EMBL/GenBank/DDBJ whole genome shotgun (WGS) entry which is preliminary data.</text>
</comment>
<sequence length="89" mass="8767">MSKNKLLMAITAGLFTATAATGAFAQTSSGNSSAAMGGDTSTATQGDASGSTTMKHKKPRKHTAHPSAGKKTPDATTGNDPAAEGGQSK</sequence>
<reference evidence="3" key="1">
    <citation type="submission" date="2016-01" db="EMBL/GenBank/DDBJ databases">
        <authorList>
            <person name="Peeters C."/>
        </authorList>
    </citation>
    <scope>NUCLEOTIDE SEQUENCE [LARGE SCALE GENOMIC DNA]</scope>
    <source>
        <strain evidence="3">LMG 29318</strain>
    </source>
</reference>
<evidence type="ECO:0000256" key="1">
    <source>
        <dbReference type="SAM" id="MobiDB-lite"/>
    </source>
</evidence>
<dbReference type="OrthoDB" id="9134259at2"/>
<organism evidence="3 4">
    <name type="scientific">Caballeronia catudaia</name>
    <dbReference type="NCBI Taxonomy" id="1777136"/>
    <lineage>
        <taxon>Bacteria</taxon>
        <taxon>Pseudomonadati</taxon>
        <taxon>Pseudomonadota</taxon>
        <taxon>Betaproteobacteria</taxon>
        <taxon>Burkholderiales</taxon>
        <taxon>Burkholderiaceae</taxon>
        <taxon>Caballeronia</taxon>
    </lineage>
</organism>
<accession>A0A157ZDB5</accession>
<feature type="chain" id="PRO_5007619291" description="Pentapeptide MXKDX repeat protein" evidence="2">
    <location>
        <begin position="26"/>
        <end position="89"/>
    </location>
</feature>
<evidence type="ECO:0008006" key="5">
    <source>
        <dbReference type="Google" id="ProtNLM"/>
    </source>
</evidence>
<evidence type="ECO:0000313" key="4">
    <source>
        <dbReference type="Proteomes" id="UP000054870"/>
    </source>
</evidence>